<keyword evidence="5" id="KW-0663">Pyridoxal phosphate</keyword>
<evidence type="ECO:0000256" key="5">
    <source>
        <dbReference type="ARBA" id="ARBA00022898"/>
    </source>
</evidence>
<reference evidence="9 11" key="3">
    <citation type="submission" date="2019-07" db="EMBL/GenBank/DDBJ databases">
        <title>Whole genome shotgun sequence of Methylobacterium oxalidis NBRC 107715.</title>
        <authorList>
            <person name="Hosoyama A."/>
            <person name="Uohara A."/>
            <person name="Ohji S."/>
            <person name="Ichikawa N."/>
        </authorList>
    </citation>
    <scope>NUCLEOTIDE SEQUENCE [LARGE SCALE GENOMIC DNA]</scope>
    <source>
        <strain evidence="9 11">NBRC 107715</strain>
    </source>
</reference>
<dbReference type="PROSITE" id="PS00105">
    <property type="entry name" value="AA_TRANSFER_CLASS_1"/>
    <property type="match status" value="1"/>
</dbReference>
<dbReference type="SUPFAM" id="SSF53383">
    <property type="entry name" value="PLP-dependent transferases"/>
    <property type="match status" value="1"/>
</dbReference>
<dbReference type="PANTHER" id="PTHR46383">
    <property type="entry name" value="ASPARTATE AMINOTRANSFERASE"/>
    <property type="match status" value="1"/>
</dbReference>
<dbReference type="Proteomes" id="UP001156856">
    <property type="component" value="Unassembled WGS sequence"/>
</dbReference>
<dbReference type="GO" id="GO:0004069">
    <property type="term" value="F:L-aspartate:2-oxoglutarate aminotransferase activity"/>
    <property type="evidence" value="ECO:0007669"/>
    <property type="project" value="UniProtKB-EC"/>
</dbReference>
<dbReference type="InterPro" id="IPR015421">
    <property type="entry name" value="PyrdxlP-dep_Trfase_major"/>
</dbReference>
<dbReference type="Pfam" id="PF00155">
    <property type="entry name" value="Aminotran_1_2"/>
    <property type="match status" value="1"/>
</dbReference>
<dbReference type="CDD" id="cd00609">
    <property type="entry name" value="AAT_like"/>
    <property type="match status" value="1"/>
</dbReference>
<dbReference type="GO" id="GO:0030170">
    <property type="term" value="F:pyridoxal phosphate binding"/>
    <property type="evidence" value="ECO:0007669"/>
    <property type="project" value="InterPro"/>
</dbReference>
<comment type="catalytic activity">
    <reaction evidence="6">
        <text>L-aspartate + 2-oxoglutarate = oxaloacetate + L-glutamate</text>
        <dbReference type="Rhea" id="RHEA:21824"/>
        <dbReference type="ChEBI" id="CHEBI:16452"/>
        <dbReference type="ChEBI" id="CHEBI:16810"/>
        <dbReference type="ChEBI" id="CHEBI:29985"/>
        <dbReference type="ChEBI" id="CHEBI:29991"/>
        <dbReference type="EC" id="2.6.1.1"/>
    </reaction>
</comment>
<protein>
    <recommendedName>
        <fullName evidence="7">Aminotransferase</fullName>
        <ecNumber evidence="7">2.6.1.-</ecNumber>
    </recommendedName>
</protein>
<dbReference type="AlphaFoldDB" id="A0A512IWH8"/>
<sequence length="350" mass="37859">MLDRLAEEAGNPANARYGAILGDPLLRDAYARHSSDALQGRIKADQVAITAGCNQAFMLVTLAIAQRGDAILLPMPWYWNHKMTLDMLGVEARPLPCAEAEGFVPDVEAARTLISERVRALVLVTPNNPTGAVYPPATIAAFRDLCREHGIALILDETYRDFLPDGQERPHALFSDPDWTDTLIGLYSFSKAFGIPGHRLGAVTASSALMEQFFKALDCLHVCPQRPAQAAMAALMSSLGDWQAANRAAINRRGEALRSVVQDLPGWSVASQGAFCAFVRHPFSERSSAEAAEWLACRRGILCLPGSAFGEGQDAYLRFAFGGVEEAGILQLRRRLSEVPAAAQGGAGRR</sequence>
<dbReference type="InterPro" id="IPR004838">
    <property type="entry name" value="NHTrfase_class1_PyrdxlP-BS"/>
</dbReference>
<dbReference type="Gene3D" id="3.40.640.10">
    <property type="entry name" value="Type I PLP-dependent aspartate aminotransferase-like (Major domain)"/>
    <property type="match status" value="1"/>
</dbReference>
<evidence type="ECO:0000259" key="8">
    <source>
        <dbReference type="Pfam" id="PF00155"/>
    </source>
</evidence>
<accession>A0A512IWH8</accession>
<dbReference type="EMBL" id="BJZU01000002">
    <property type="protein sequence ID" value="GEP02080.1"/>
    <property type="molecule type" value="Genomic_DNA"/>
</dbReference>
<dbReference type="EC" id="2.6.1.-" evidence="7"/>
<dbReference type="GO" id="GO:0006520">
    <property type="term" value="P:amino acid metabolic process"/>
    <property type="evidence" value="ECO:0007669"/>
    <property type="project" value="InterPro"/>
</dbReference>
<keyword evidence="4 7" id="KW-0808">Transferase</keyword>
<keyword evidence="12" id="KW-1185">Reference proteome</keyword>
<feature type="domain" description="Aminotransferase class I/classII large" evidence="8">
    <location>
        <begin position="10"/>
        <end position="335"/>
    </location>
</feature>
<proteinExistence type="inferred from homology"/>
<evidence type="ECO:0000313" key="10">
    <source>
        <dbReference type="EMBL" id="GLS62025.1"/>
    </source>
</evidence>
<dbReference type="InterPro" id="IPR050596">
    <property type="entry name" value="AspAT/PAT-like"/>
</dbReference>
<dbReference type="EMBL" id="BSPK01000004">
    <property type="protein sequence ID" value="GLS62025.1"/>
    <property type="molecule type" value="Genomic_DNA"/>
</dbReference>
<evidence type="ECO:0000313" key="9">
    <source>
        <dbReference type="EMBL" id="GEP02080.1"/>
    </source>
</evidence>
<dbReference type="NCBIfam" id="NF005732">
    <property type="entry name" value="PRK07550.1"/>
    <property type="match status" value="1"/>
</dbReference>
<evidence type="ECO:0000313" key="12">
    <source>
        <dbReference type="Proteomes" id="UP001156856"/>
    </source>
</evidence>
<dbReference type="PANTHER" id="PTHR46383:SF1">
    <property type="entry name" value="ASPARTATE AMINOTRANSFERASE"/>
    <property type="match status" value="1"/>
</dbReference>
<evidence type="ECO:0000256" key="6">
    <source>
        <dbReference type="ARBA" id="ARBA00049185"/>
    </source>
</evidence>
<organism evidence="9 11">
    <name type="scientific">Methylobacterium oxalidis</name>
    <dbReference type="NCBI Taxonomy" id="944322"/>
    <lineage>
        <taxon>Bacteria</taxon>
        <taxon>Pseudomonadati</taxon>
        <taxon>Pseudomonadota</taxon>
        <taxon>Alphaproteobacteria</taxon>
        <taxon>Hyphomicrobiales</taxon>
        <taxon>Methylobacteriaceae</taxon>
        <taxon>Methylobacterium</taxon>
    </lineage>
</organism>
<comment type="similarity">
    <text evidence="2 7">Belongs to the class-I pyridoxal-phosphate-dependent aminotransferase family.</text>
</comment>
<reference evidence="12" key="2">
    <citation type="journal article" date="2019" name="Int. J. Syst. Evol. Microbiol.">
        <title>The Global Catalogue of Microorganisms (GCM) 10K type strain sequencing project: providing services to taxonomists for standard genome sequencing and annotation.</title>
        <authorList>
            <consortium name="The Broad Institute Genomics Platform"/>
            <consortium name="The Broad Institute Genome Sequencing Center for Infectious Disease"/>
            <person name="Wu L."/>
            <person name="Ma J."/>
        </authorList>
    </citation>
    <scope>NUCLEOTIDE SEQUENCE [LARGE SCALE GENOMIC DNA]</scope>
    <source>
        <strain evidence="12">NBRC 107715</strain>
    </source>
</reference>
<evidence type="ECO:0000256" key="4">
    <source>
        <dbReference type="ARBA" id="ARBA00022679"/>
    </source>
</evidence>
<evidence type="ECO:0000256" key="7">
    <source>
        <dbReference type="RuleBase" id="RU000481"/>
    </source>
</evidence>
<reference evidence="10" key="4">
    <citation type="submission" date="2023-01" db="EMBL/GenBank/DDBJ databases">
        <title>Draft genome sequence of Methylobacterium oxalidis strain NBRC 107715.</title>
        <authorList>
            <person name="Sun Q."/>
            <person name="Mori K."/>
        </authorList>
    </citation>
    <scope>NUCLEOTIDE SEQUENCE</scope>
    <source>
        <strain evidence="10">NBRC 107715</strain>
    </source>
</reference>
<keyword evidence="3 7" id="KW-0032">Aminotransferase</keyword>
<name>A0A512IWH8_9HYPH</name>
<gene>
    <name evidence="10" type="ORF">GCM10007888_04060</name>
    <name evidence="9" type="ORF">MOX02_01180</name>
</gene>
<evidence type="ECO:0000256" key="1">
    <source>
        <dbReference type="ARBA" id="ARBA00001933"/>
    </source>
</evidence>
<dbReference type="InterPro" id="IPR015424">
    <property type="entry name" value="PyrdxlP-dep_Trfase"/>
</dbReference>
<evidence type="ECO:0000313" key="11">
    <source>
        <dbReference type="Proteomes" id="UP000321960"/>
    </source>
</evidence>
<dbReference type="Proteomes" id="UP000321960">
    <property type="component" value="Unassembled WGS sequence"/>
</dbReference>
<evidence type="ECO:0000256" key="3">
    <source>
        <dbReference type="ARBA" id="ARBA00022576"/>
    </source>
</evidence>
<dbReference type="PRINTS" id="PR00753">
    <property type="entry name" value="ACCSYNTHASE"/>
</dbReference>
<comment type="cofactor">
    <cofactor evidence="1 7">
        <name>pyridoxal 5'-phosphate</name>
        <dbReference type="ChEBI" id="CHEBI:597326"/>
    </cofactor>
</comment>
<dbReference type="InterPro" id="IPR004839">
    <property type="entry name" value="Aminotransferase_I/II_large"/>
</dbReference>
<evidence type="ECO:0000256" key="2">
    <source>
        <dbReference type="ARBA" id="ARBA00007441"/>
    </source>
</evidence>
<reference evidence="10" key="1">
    <citation type="journal article" date="2014" name="Int. J. Syst. Evol. Microbiol.">
        <title>Complete genome of a new Firmicutes species belonging to the dominant human colonic microbiota ('Ruminococcus bicirculans') reveals two chromosomes and a selective capacity to utilize plant glucans.</title>
        <authorList>
            <consortium name="NISC Comparative Sequencing Program"/>
            <person name="Wegmann U."/>
            <person name="Louis P."/>
            <person name="Goesmann A."/>
            <person name="Henrissat B."/>
            <person name="Duncan S.H."/>
            <person name="Flint H.J."/>
        </authorList>
    </citation>
    <scope>NUCLEOTIDE SEQUENCE</scope>
    <source>
        <strain evidence="10">NBRC 107715</strain>
    </source>
</reference>
<comment type="caution">
    <text evidence="9">The sequence shown here is derived from an EMBL/GenBank/DDBJ whole genome shotgun (WGS) entry which is preliminary data.</text>
</comment>